<comment type="caution">
    <text evidence="3">The sequence shown here is derived from an EMBL/GenBank/DDBJ whole genome shotgun (WGS) entry which is preliminary data.</text>
</comment>
<organism evidence="3 4">
    <name type="scientific">Anaeromicrobium sediminis</name>
    <dbReference type="NCBI Taxonomy" id="1478221"/>
    <lineage>
        <taxon>Bacteria</taxon>
        <taxon>Bacillati</taxon>
        <taxon>Bacillota</taxon>
        <taxon>Clostridia</taxon>
        <taxon>Peptostreptococcales</taxon>
        <taxon>Thermotaleaceae</taxon>
        <taxon>Anaeromicrobium</taxon>
    </lineage>
</organism>
<evidence type="ECO:0000313" key="3">
    <source>
        <dbReference type="EMBL" id="PAB61028.1"/>
    </source>
</evidence>
<dbReference type="AlphaFoldDB" id="A0A267MQ55"/>
<keyword evidence="4" id="KW-1185">Reference proteome</keyword>
<dbReference type="Pfam" id="PF02302">
    <property type="entry name" value="PTS_IIB"/>
    <property type="match status" value="1"/>
</dbReference>
<dbReference type="GO" id="GO:0008982">
    <property type="term" value="F:protein-N(PI)-phosphohistidine-sugar phosphotransferase activity"/>
    <property type="evidence" value="ECO:0007669"/>
    <property type="project" value="InterPro"/>
</dbReference>
<gene>
    <name evidence="3" type="ORF">CCE28_00940</name>
</gene>
<dbReference type="RefSeq" id="WP_095130052.1">
    <property type="nucleotide sequence ID" value="NZ_NIBG01000001.1"/>
</dbReference>
<protein>
    <submittedName>
        <fullName evidence="3">PTS ascorbate transporter subunit IIB</fullName>
    </submittedName>
</protein>
<dbReference type="GO" id="GO:0009401">
    <property type="term" value="P:phosphoenolpyruvate-dependent sugar phosphotransferase system"/>
    <property type="evidence" value="ECO:0007669"/>
    <property type="project" value="InterPro"/>
</dbReference>
<evidence type="ECO:0000259" key="2">
    <source>
        <dbReference type="PROSITE" id="PS51099"/>
    </source>
</evidence>
<dbReference type="SUPFAM" id="SSF52794">
    <property type="entry name" value="PTS system IIB component-like"/>
    <property type="match status" value="1"/>
</dbReference>
<dbReference type="Gene3D" id="3.40.50.2300">
    <property type="match status" value="1"/>
</dbReference>
<dbReference type="CDD" id="cd05563">
    <property type="entry name" value="PTS_IIB_ascorbate"/>
    <property type="match status" value="1"/>
</dbReference>
<feature type="domain" description="PTS EIIB type-2" evidence="2">
    <location>
        <begin position="1"/>
        <end position="91"/>
    </location>
</feature>
<sequence>MKILVVCGSGLGSSLMMEMSIKKIIKELGIDAQVSHTDLGSAKGEGADIFVGTRDITNQLNDVNGEVISLKSMIDKKHMKEQLESTLKKMGLL</sequence>
<dbReference type="EMBL" id="NIBG01000001">
    <property type="protein sequence ID" value="PAB61028.1"/>
    <property type="molecule type" value="Genomic_DNA"/>
</dbReference>
<evidence type="ECO:0000313" key="4">
    <source>
        <dbReference type="Proteomes" id="UP000216024"/>
    </source>
</evidence>
<accession>A0A267MQ55</accession>
<evidence type="ECO:0000256" key="1">
    <source>
        <dbReference type="ARBA" id="ARBA00022679"/>
    </source>
</evidence>
<dbReference type="InterPro" id="IPR003501">
    <property type="entry name" value="PTS_EIIB_2/3"/>
</dbReference>
<dbReference type="Proteomes" id="UP000216024">
    <property type="component" value="Unassembled WGS sequence"/>
</dbReference>
<dbReference type="InterPro" id="IPR013011">
    <property type="entry name" value="PTS_EIIB_2"/>
</dbReference>
<name>A0A267MQ55_9FIRM</name>
<reference evidence="3 4" key="1">
    <citation type="submission" date="2017-06" db="EMBL/GenBank/DDBJ databases">
        <title>Draft genome sequence of anaerobic fermentative bacterium Anaeromicrobium sediminis DY2726D isolated from West Pacific Ocean sediments.</title>
        <authorList>
            <person name="Zeng X."/>
        </authorList>
    </citation>
    <scope>NUCLEOTIDE SEQUENCE [LARGE SCALE GENOMIC DNA]</scope>
    <source>
        <strain evidence="3 4">DY2726D</strain>
    </source>
</reference>
<dbReference type="PROSITE" id="PS51099">
    <property type="entry name" value="PTS_EIIB_TYPE_2"/>
    <property type="match status" value="1"/>
</dbReference>
<proteinExistence type="predicted"/>
<keyword evidence="1" id="KW-0808">Transferase</keyword>
<dbReference type="OrthoDB" id="6603449at2"/>
<dbReference type="InterPro" id="IPR036095">
    <property type="entry name" value="PTS_EIIB-like_sf"/>
</dbReference>